<evidence type="ECO:0000256" key="1">
    <source>
        <dbReference type="SAM" id="SignalP"/>
    </source>
</evidence>
<protein>
    <recommendedName>
        <fullName evidence="4">Porin</fullName>
    </recommendedName>
</protein>
<evidence type="ECO:0000313" key="2">
    <source>
        <dbReference type="EMBL" id="MDF3839515.1"/>
    </source>
</evidence>
<proteinExistence type="predicted"/>
<dbReference type="EMBL" id="JARJLM010000683">
    <property type="protein sequence ID" value="MDF3839515.1"/>
    <property type="molecule type" value="Genomic_DNA"/>
</dbReference>
<feature type="signal peptide" evidence="1">
    <location>
        <begin position="1"/>
        <end position="20"/>
    </location>
</feature>
<feature type="chain" id="PRO_5045998265" description="Porin" evidence="1">
    <location>
        <begin position="21"/>
        <end position="123"/>
    </location>
</feature>
<evidence type="ECO:0000313" key="3">
    <source>
        <dbReference type="Proteomes" id="UP001216674"/>
    </source>
</evidence>
<keyword evidence="3" id="KW-1185">Reference proteome</keyword>
<sequence>MKTKMLAIAALVLLSTSASAVGFSYFDRPDDADAFNQTTVSNDIYVRGFGFAWGDIRFKAEPGAGRNSQLGARDHPSPIGTSAKHAFGGGSALFKARGGAGVNVAAGDDDVQGDGPASFSTTH</sequence>
<gene>
    <name evidence="2" type="ORF">P3W85_42255</name>
</gene>
<dbReference type="RefSeq" id="WP_017228343.1">
    <property type="nucleotide sequence ID" value="NZ_JARJLM010000683.1"/>
</dbReference>
<keyword evidence="1" id="KW-0732">Signal</keyword>
<organism evidence="2 3">
    <name type="scientific">Cupriavidus basilensis</name>
    <dbReference type="NCBI Taxonomy" id="68895"/>
    <lineage>
        <taxon>Bacteria</taxon>
        <taxon>Pseudomonadati</taxon>
        <taxon>Pseudomonadota</taxon>
        <taxon>Betaproteobacteria</taxon>
        <taxon>Burkholderiales</taxon>
        <taxon>Burkholderiaceae</taxon>
        <taxon>Cupriavidus</taxon>
    </lineage>
</organism>
<dbReference type="Proteomes" id="UP001216674">
    <property type="component" value="Unassembled WGS sequence"/>
</dbReference>
<accession>A0ABT6B3R7</accession>
<name>A0ABT6B3R7_9BURK</name>
<reference evidence="2 3" key="1">
    <citation type="submission" date="2023-03" db="EMBL/GenBank/DDBJ databases">
        <title>Draft assemblies of triclosan tolerant bacteria isolated from returned activated sludge.</title>
        <authorList>
            <person name="Van Hamelsveld S."/>
        </authorList>
    </citation>
    <scope>NUCLEOTIDE SEQUENCE [LARGE SCALE GENOMIC DNA]</scope>
    <source>
        <strain evidence="2 3">GW210010_S58</strain>
    </source>
</reference>
<comment type="caution">
    <text evidence="2">The sequence shown here is derived from an EMBL/GenBank/DDBJ whole genome shotgun (WGS) entry which is preliminary data.</text>
</comment>
<evidence type="ECO:0008006" key="4">
    <source>
        <dbReference type="Google" id="ProtNLM"/>
    </source>
</evidence>